<dbReference type="AlphaFoldDB" id="A0A9P6K1L8"/>
<reference evidence="2" key="1">
    <citation type="journal article" date="2020" name="Fungal Divers.">
        <title>Resolving the Mortierellaceae phylogeny through synthesis of multi-gene phylogenetics and phylogenomics.</title>
        <authorList>
            <person name="Vandepol N."/>
            <person name="Liber J."/>
            <person name="Desiro A."/>
            <person name="Na H."/>
            <person name="Kennedy M."/>
            <person name="Barry K."/>
            <person name="Grigoriev I.V."/>
            <person name="Miller A.N."/>
            <person name="O'Donnell K."/>
            <person name="Stajich J.E."/>
            <person name="Bonito G."/>
        </authorList>
    </citation>
    <scope>NUCLEOTIDE SEQUENCE</scope>
    <source>
        <strain evidence="2">NRRL 2591</strain>
    </source>
</reference>
<gene>
    <name evidence="2" type="ORF">EC957_002372</name>
</gene>
<dbReference type="EMBL" id="JAAAXW010000148">
    <property type="protein sequence ID" value="KAF9542079.1"/>
    <property type="molecule type" value="Genomic_DNA"/>
</dbReference>
<feature type="region of interest" description="Disordered" evidence="1">
    <location>
        <begin position="39"/>
        <end position="61"/>
    </location>
</feature>
<evidence type="ECO:0000313" key="2">
    <source>
        <dbReference type="EMBL" id="KAF9542079.1"/>
    </source>
</evidence>
<dbReference type="Proteomes" id="UP000723463">
    <property type="component" value="Unassembled WGS sequence"/>
</dbReference>
<sequence length="61" mass="6991">MPSPHRDIKIVLSFQGSCNTKIHPWIVEVLFHKINDADESKEKESNVEAIKPGAEQYLKED</sequence>
<name>A0A9P6K1L8_9FUNG</name>
<accession>A0A9P6K1L8</accession>
<organism evidence="2 3">
    <name type="scientific">Mortierella hygrophila</name>
    <dbReference type="NCBI Taxonomy" id="979708"/>
    <lineage>
        <taxon>Eukaryota</taxon>
        <taxon>Fungi</taxon>
        <taxon>Fungi incertae sedis</taxon>
        <taxon>Mucoromycota</taxon>
        <taxon>Mortierellomycotina</taxon>
        <taxon>Mortierellomycetes</taxon>
        <taxon>Mortierellales</taxon>
        <taxon>Mortierellaceae</taxon>
        <taxon>Mortierella</taxon>
    </lineage>
</organism>
<evidence type="ECO:0000313" key="3">
    <source>
        <dbReference type="Proteomes" id="UP000723463"/>
    </source>
</evidence>
<evidence type="ECO:0000256" key="1">
    <source>
        <dbReference type="SAM" id="MobiDB-lite"/>
    </source>
</evidence>
<protein>
    <submittedName>
        <fullName evidence="2">Uncharacterized protein</fullName>
    </submittedName>
</protein>
<comment type="caution">
    <text evidence="2">The sequence shown here is derived from an EMBL/GenBank/DDBJ whole genome shotgun (WGS) entry which is preliminary data.</text>
</comment>
<keyword evidence="3" id="KW-1185">Reference proteome</keyword>
<proteinExistence type="predicted"/>